<dbReference type="STRING" id="702114.A1355_05240"/>
<keyword evidence="1" id="KW-0472">Membrane</keyword>
<sequence>MVIRHVSRASRHLLFWSLITAALVLSAFRIWLTDIADYKPELERRIREAAGIAVHIGRLDANMRGFSPELKLIDIAVDSADSAARPAIRLREIRIGIDLLAWLFSQDPMASGWVSLVGAKLDIIRNSDGSLAVKGLPSSDEQPLWLLQGGKYEILQSQLTWQDLKRGSPKVAVDDFDLLIKNTADGANHEVHLLAKLPESHGDRLRVSARLTGNPFQPDTIDGSLYLEADNLQGPAWLNDAFPEGPRLNSGSGDFRIWSEWRHALPYRIAGYAQAQQIELSRPQGAALQLDTLEGNFVWRDEAGSQRWCGYDVNLVAKHQRWPNAEFCVGRNADGALSGLIERIDLQALMHLAAAWTPADDRQAQWLKINPHGILRQVGFYADANFDRYALHGDFTELGSEAADVFPQLQSVNGTFSIADAGGHLRLNGREVLLNAPALFRNPLTLHNLDGSLSWRQTADAWQIHGADLMIDSDMRTASAFDLLVPKNGDSPMLAMRTRFSDFNDIGKVPLYLPAKVMSQDAVAWLDDAFVAGRIERGEMVLSGRLADFPFEQGNGRFETVFAIDGGEIQINEDWPHLQDVHADVQFLGADLQVAIDGGHSEQVDISQAVVAIPDLANSEAVYVWGRVGGKLAAGLSYLQKTPLHGKVDPLVKAFSAEGEVRVDLDLKIPYYENQPTVSEVAAHLTQAKLTLNSVALAISDINGVLHFSEDGASGERLDARALGHPIRGTLSHDQSSTRLVLDGTTGTAELQKQFTFLKNQSAAGTFRYRTDLLIPYAAERPSVLTITSDLQGVAVNGPDWLAKSAEQSLPIALTFRLDSGDRLPLDIRYGQDLSLALTIDTKQNRLYSGHVVYGGSQAEPYPAAGLKLDIDRPTFKLSEALAAFGDSEQQQRLPPLREVGLTTEQLVWQGRDIGPFHCSLTRRDQGWQGSIDSKFARGQLNIPDLRGGGERFVLNMDYLNLSAADQLDFDAAEDVVTELPLIEIDSQQLLWRGVDLGKLKLRSERRPQGMHFKQIQLNKGGRTMEFRADWTKLAGASVTQLSGRLTTDGFGQFLTELGYTDEIKETHADISINGGWSGAPHQFSLAGFDGTVQIDLSDGRISSIEPGFGRLLGLIAMEQWAKRLSLDFSDVYRQGFAFDRITGHFRFSNAQAYTDDLVIDGVAAKLSLAGTADLAKKTVDHRVAVIPKSSDALPIAGTIVGGIAAMITQVVTDDYKEGYFFGSQYKLAGPWGNVEVTPLHDQDGLVKKAWRSLTGFEWLNDLTK</sequence>
<evidence type="ECO:0000313" key="3">
    <source>
        <dbReference type="EMBL" id="OAI18846.1"/>
    </source>
</evidence>
<dbReference type="PANTHER" id="PTHR38690">
    <property type="entry name" value="PROTEASE-RELATED"/>
    <property type="match status" value="1"/>
</dbReference>
<keyword evidence="4" id="KW-1185">Reference proteome</keyword>
<evidence type="ECO:0000259" key="2">
    <source>
        <dbReference type="Pfam" id="PF13116"/>
    </source>
</evidence>
<organism evidence="3 4">
    <name type="scientific">Methylomonas koyamae</name>
    <dbReference type="NCBI Taxonomy" id="702114"/>
    <lineage>
        <taxon>Bacteria</taxon>
        <taxon>Pseudomonadati</taxon>
        <taxon>Pseudomonadota</taxon>
        <taxon>Gammaproteobacteria</taxon>
        <taxon>Methylococcales</taxon>
        <taxon>Methylococcaceae</taxon>
        <taxon>Methylomonas</taxon>
    </lineage>
</organism>
<evidence type="ECO:0000256" key="1">
    <source>
        <dbReference type="SAM" id="Phobius"/>
    </source>
</evidence>
<dbReference type="EMBL" id="LUUK01000164">
    <property type="protein sequence ID" value="OAI18846.1"/>
    <property type="molecule type" value="Genomic_DNA"/>
</dbReference>
<dbReference type="OrthoDB" id="9762238at2"/>
<name>A0A177NL46_9GAMM</name>
<protein>
    <submittedName>
        <fullName evidence="3">TIGR02099 family protein</fullName>
    </submittedName>
</protein>
<reference evidence="4" key="1">
    <citation type="submission" date="2016-03" db="EMBL/GenBank/DDBJ databases">
        <authorList>
            <person name="Heylen K."/>
            <person name="De Vos P."/>
            <person name="Vekeman B."/>
        </authorList>
    </citation>
    <scope>NUCLEOTIDE SEQUENCE [LARGE SCALE GENOMIC DNA]</scope>
    <source>
        <strain evidence="4">R-45383</strain>
    </source>
</reference>
<dbReference type="NCBIfam" id="TIGR02099">
    <property type="entry name" value="YhdP family protein"/>
    <property type="match status" value="1"/>
</dbReference>
<dbReference type="Proteomes" id="UP000077628">
    <property type="component" value="Unassembled WGS sequence"/>
</dbReference>
<keyword evidence="1" id="KW-0812">Transmembrane</keyword>
<dbReference type="Pfam" id="PF13116">
    <property type="entry name" value="YhdP"/>
    <property type="match status" value="1"/>
</dbReference>
<keyword evidence="1" id="KW-1133">Transmembrane helix</keyword>
<accession>A0A177NL46</accession>
<proteinExistence type="predicted"/>
<evidence type="ECO:0000313" key="4">
    <source>
        <dbReference type="Proteomes" id="UP000077628"/>
    </source>
</evidence>
<dbReference type="InterPro" id="IPR011836">
    <property type="entry name" value="YhdP"/>
</dbReference>
<feature type="transmembrane region" description="Helical" evidence="1">
    <location>
        <begin position="12"/>
        <end position="32"/>
    </location>
</feature>
<dbReference type="InterPro" id="IPR025263">
    <property type="entry name" value="YhdP_central"/>
</dbReference>
<feature type="domain" description="YhdP central" evidence="2">
    <location>
        <begin position="4"/>
        <end position="1232"/>
    </location>
</feature>
<dbReference type="PANTHER" id="PTHR38690:SF1">
    <property type="entry name" value="PROTEASE"/>
    <property type="match status" value="1"/>
</dbReference>
<dbReference type="AlphaFoldDB" id="A0A177NL46"/>
<gene>
    <name evidence="3" type="ORF">A1355_05240</name>
</gene>
<comment type="caution">
    <text evidence="3">The sequence shown here is derived from an EMBL/GenBank/DDBJ whole genome shotgun (WGS) entry which is preliminary data.</text>
</comment>